<dbReference type="InterPro" id="IPR021622">
    <property type="entry name" value="Afadin/alpha-actinin-bd"/>
</dbReference>
<accession>A0A9P5ZXD6</accession>
<comment type="similarity">
    <text evidence="3">Belongs to the ADIP family.</text>
</comment>
<dbReference type="AlphaFoldDB" id="A0A9P5ZXD6"/>
<dbReference type="GO" id="GO:0036064">
    <property type="term" value="C:ciliary basal body"/>
    <property type="evidence" value="ECO:0007669"/>
    <property type="project" value="TreeGrafter"/>
</dbReference>
<evidence type="ECO:0000256" key="8">
    <source>
        <dbReference type="ARBA" id="ARBA00023212"/>
    </source>
</evidence>
<evidence type="ECO:0000313" key="12">
    <source>
        <dbReference type="Proteomes" id="UP000807025"/>
    </source>
</evidence>
<feature type="region of interest" description="Disordered" evidence="10">
    <location>
        <begin position="632"/>
        <end position="662"/>
    </location>
</feature>
<organism evidence="11 12">
    <name type="scientific">Pleurotus eryngii</name>
    <name type="common">Boletus of the steppes</name>
    <dbReference type="NCBI Taxonomy" id="5323"/>
    <lineage>
        <taxon>Eukaryota</taxon>
        <taxon>Fungi</taxon>
        <taxon>Dikarya</taxon>
        <taxon>Basidiomycota</taxon>
        <taxon>Agaricomycotina</taxon>
        <taxon>Agaricomycetes</taxon>
        <taxon>Agaricomycetidae</taxon>
        <taxon>Agaricales</taxon>
        <taxon>Pleurotineae</taxon>
        <taxon>Pleurotaceae</taxon>
        <taxon>Pleurotus</taxon>
    </lineage>
</organism>
<keyword evidence="6" id="KW-0965">Cell junction</keyword>
<feature type="compositionally biased region" description="Low complexity" evidence="10">
    <location>
        <begin position="795"/>
        <end position="806"/>
    </location>
</feature>
<evidence type="ECO:0000256" key="6">
    <source>
        <dbReference type="ARBA" id="ARBA00022949"/>
    </source>
</evidence>
<dbReference type="Pfam" id="PF11559">
    <property type="entry name" value="ADIP"/>
    <property type="match status" value="1"/>
</dbReference>
<dbReference type="InterPro" id="IPR052300">
    <property type="entry name" value="Adhesion_Centrosome_assoc"/>
</dbReference>
<keyword evidence="5" id="KW-0130">Cell adhesion</keyword>
<evidence type="ECO:0008006" key="13">
    <source>
        <dbReference type="Google" id="ProtNLM"/>
    </source>
</evidence>
<evidence type="ECO:0000256" key="4">
    <source>
        <dbReference type="ARBA" id="ARBA00022490"/>
    </source>
</evidence>
<evidence type="ECO:0000256" key="3">
    <source>
        <dbReference type="ARBA" id="ARBA00009291"/>
    </source>
</evidence>
<evidence type="ECO:0000256" key="5">
    <source>
        <dbReference type="ARBA" id="ARBA00022889"/>
    </source>
</evidence>
<evidence type="ECO:0000256" key="1">
    <source>
        <dbReference type="ARBA" id="ARBA00004282"/>
    </source>
</evidence>
<feature type="coiled-coil region" evidence="9">
    <location>
        <begin position="382"/>
        <end position="413"/>
    </location>
</feature>
<feature type="region of interest" description="Disordered" evidence="10">
    <location>
        <begin position="437"/>
        <end position="503"/>
    </location>
</feature>
<sequence length="874" mass="94762">MATTPRKPSVHWALDVSMSDFGSPFSTASSTSEISASSLQYLNSQLVAHGFAPSPGLSLEGLAATDAERVIKCLLGMLGQRMDDMSRTENLTTKYRTLSYDHERLLNMHRTAKEQAANAEREMNVFKSKLAAATRTIQSIENAHKQTTAELTRTRSMVQSLRQTHVAELKKRDTQVERMQEKWSKLADAQGQLTKTPSGLTLTCGNASVAYGSENAGRGKSFMEVALEQADETRARLDADNLRLRRMVTSAVNEMQGILARMRGEDEDEVDPCTMSSLFPLHPKTTATDKLSSLFTSLRDGIASQQPQVEPTAPTSLQPPDEDISRLNGIIEQLRSELEQAQKECKITAAKTQELFDQLATRNATHRDVAEVSMELMSALAKDVELERLDAMKRELDNERQKFTEAAVKLGKERSTMEAERLRFLEEKRSWRVEKILAELPPTPPATTSLPSPKKAPSPKKTGKSPRKSPAKSTNISPRKPRNARRTSVGLTPPPKKTRGKVVELASETEVIPLSKGVSSFLAPPPLGSSLLPTSFVLPPPSPNALLPASPVIAPPSMDINESDGFDLGESQPTSMEDSNFPSSSSNPILKTPPDSSSQKTSQLSALSVPSFPYPVAKPFAKRMIHAYSPAKPSPLSRILSLADSPGSPTSPGQAISVSDSSGQLGVVMEEDEEDDLFPRIDTAPQSPMSLAAEPGIAESDEEEENLRMGRESPLMDMQVDSHPPTKKKVAPPPNPQRSRVGKGKGVATVTTTKRTIEKEKENKNTAESSRARLRDKKRAPAGPPGTDTERPTKVVKVTKSTPSVSRPDIVKKVAAKPSGSTSARTNAADSKKASSSSRTVSQVRPAAGGRSTGPRRVLIDSAEAPPMAKSRKS</sequence>
<comment type="subcellular location">
    <subcellularLocation>
        <location evidence="1">Cell junction</location>
    </subcellularLocation>
    <subcellularLocation>
        <location evidence="2">Cytoplasm</location>
        <location evidence="2">Cytoskeleton</location>
        <location evidence="2">Microtubule organizing center</location>
        <location evidence="2">Centrosome</location>
    </subcellularLocation>
</comment>
<dbReference type="PANTHER" id="PTHR46507">
    <property type="entry name" value="AFADIN- AND ALPHA-ACTININ-BINDING PROTEIN"/>
    <property type="match status" value="1"/>
</dbReference>
<proteinExistence type="inferred from homology"/>
<feature type="compositionally biased region" description="Polar residues" evidence="10">
    <location>
        <begin position="571"/>
        <end position="608"/>
    </location>
</feature>
<feature type="region of interest" description="Disordered" evidence="10">
    <location>
        <begin position="678"/>
        <end position="874"/>
    </location>
</feature>
<dbReference type="Proteomes" id="UP000807025">
    <property type="component" value="Unassembled WGS sequence"/>
</dbReference>
<evidence type="ECO:0000256" key="10">
    <source>
        <dbReference type="SAM" id="MobiDB-lite"/>
    </source>
</evidence>
<feature type="compositionally biased region" description="Basic residues" evidence="10">
    <location>
        <begin position="457"/>
        <end position="470"/>
    </location>
</feature>
<feature type="region of interest" description="Disordered" evidence="10">
    <location>
        <begin position="548"/>
        <end position="611"/>
    </location>
</feature>
<evidence type="ECO:0000256" key="9">
    <source>
        <dbReference type="SAM" id="Coils"/>
    </source>
</evidence>
<dbReference type="EMBL" id="MU154567">
    <property type="protein sequence ID" value="KAF9494878.1"/>
    <property type="molecule type" value="Genomic_DNA"/>
</dbReference>
<keyword evidence="8" id="KW-0206">Cytoskeleton</keyword>
<feature type="compositionally biased region" description="Basic and acidic residues" evidence="10">
    <location>
        <begin position="755"/>
        <end position="773"/>
    </location>
</feature>
<feature type="coiled-coil region" evidence="9">
    <location>
        <begin position="324"/>
        <end position="351"/>
    </location>
</feature>
<evidence type="ECO:0000256" key="2">
    <source>
        <dbReference type="ARBA" id="ARBA00004300"/>
    </source>
</evidence>
<keyword evidence="4" id="KW-0963">Cytoplasm</keyword>
<feature type="compositionally biased region" description="Polar residues" evidence="10">
    <location>
        <begin position="647"/>
        <end position="662"/>
    </location>
</feature>
<evidence type="ECO:0000313" key="11">
    <source>
        <dbReference type="EMBL" id="KAF9494878.1"/>
    </source>
</evidence>
<keyword evidence="7 9" id="KW-0175">Coiled coil</keyword>
<dbReference type="PANTHER" id="PTHR46507:SF6">
    <property type="match status" value="1"/>
</dbReference>
<evidence type="ECO:0000256" key="7">
    <source>
        <dbReference type="ARBA" id="ARBA00023054"/>
    </source>
</evidence>
<comment type="caution">
    <text evidence="11">The sequence shown here is derived from an EMBL/GenBank/DDBJ whole genome shotgun (WGS) entry which is preliminary data.</text>
</comment>
<protein>
    <recommendedName>
        <fullName evidence="13">Afadin and alpha-actinin-binding-domain-containing protein</fullName>
    </recommendedName>
</protein>
<feature type="compositionally biased region" description="Low complexity" evidence="10">
    <location>
        <begin position="446"/>
        <end position="455"/>
    </location>
</feature>
<keyword evidence="12" id="KW-1185">Reference proteome</keyword>
<dbReference type="GO" id="GO:0007155">
    <property type="term" value="P:cell adhesion"/>
    <property type="evidence" value="ECO:0007669"/>
    <property type="project" value="UniProtKB-KW"/>
</dbReference>
<name>A0A9P5ZXD6_PLEER</name>
<dbReference type="GO" id="GO:0035735">
    <property type="term" value="P:intraciliary transport involved in cilium assembly"/>
    <property type="evidence" value="ECO:0007669"/>
    <property type="project" value="TreeGrafter"/>
</dbReference>
<gene>
    <name evidence="11" type="ORF">BDN71DRAFT_1489205</name>
</gene>
<dbReference type="OrthoDB" id="312015at2759"/>
<feature type="coiled-coil region" evidence="9">
    <location>
        <begin position="102"/>
        <end position="150"/>
    </location>
</feature>
<reference evidence="11" key="1">
    <citation type="submission" date="2020-11" db="EMBL/GenBank/DDBJ databases">
        <authorList>
            <consortium name="DOE Joint Genome Institute"/>
            <person name="Ahrendt S."/>
            <person name="Riley R."/>
            <person name="Andreopoulos W."/>
            <person name="Labutti K."/>
            <person name="Pangilinan J."/>
            <person name="Ruiz-Duenas F.J."/>
            <person name="Barrasa J.M."/>
            <person name="Sanchez-Garcia M."/>
            <person name="Camarero S."/>
            <person name="Miyauchi S."/>
            <person name="Serrano A."/>
            <person name="Linde D."/>
            <person name="Babiker R."/>
            <person name="Drula E."/>
            <person name="Ayuso-Fernandez I."/>
            <person name="Pacheco R."/>
            <person name="Padilla G."/>
            <person name="Ferreira P."/>
            <person name="Barriuso J."/>
            <person name="Kellner H."/>
            <person name="Castanera R."/>
            <person name="Alfaro M."/>
            <person name="Ramirez L."/>
            <person name="Pisabarro A.G."/>
            <person name="Kuo A."/>
            <person name="Tritt A."/>
            <person name="Lipzen A."/>
            <person name="He G."/>
            <person name="Yan M."/>
            <person name="Ng V."/>
            <person name="Cullen D."/>
            <person name="Martin F."/>
            <person name="Rosso M.-N."/>
            <person name="Henrissat B."/>
            <person name="Hibbett D."/>
            <person name="Martinez A.T."/>
            <person name="Grigoriev I.V."/>
        </authorList>
    </citation>
    <scope>NUCLEOTIDE SEQUENCE</scope>
    <source>
        <strain evidence="11">ATCC 90797</strain>
    </source>
</reference>